<evidence type="ECO:0000256" key="5">
    <source>
        <dbReference type="ARBA" id="ARBA00022553"/>
    </source>
</evidence>
<evidence type="ECO:0000256" key="2">
    <source>
        <dbReference type="ARBA" id="ARBA00004651"/>
    </source>
</evidence>
<comment type="catalytic activity">
    <reaction evidence="1">
        <text>ATP + protein L-histidine = ADP + protein N-phospho-L-histidine.</text>
        <dbReference type="EC" id="2.7.13.3"/>
    </reaction>
</comment>
<dbReference type="FunFam" id="3.30.565.10:FF:000006">
    <property type="entry name" value="Sensor histidine kinase WalK"/>
    <property type="match status" value="1"/>
</dbReference>
<dbReference type="PROSITE" id="PS50109">
    <property type="entry name" value="HIS_KIN"/>
    <property type="match status" value="1"/>
</dbReference>
<evidence type="ECO:0000256" key="8">
    <source>
        <dbReference type="ARBA" id="ARBA00022741"/>
    </source>
</evidence>
<organism evidence="18 19">
    <name type="scientific">Lysinibacillus pakistanensis</name>
    <dbReference type="NCBI Taxonomy" id="759811"/>
    <lineage>
        <taxon>Bacteria</taxon>
        <taxon>Bacillati</taxon>
        <taxon>Bacillota</taxon>
        <taxon>Bacilli</taxon>
        <taxon>Bacillales</taxon>
        <taxon>Bacillaceae</taxon>
        <taxon>Lysinibacillus</taxon>
    </lineage>
</organism>
<dbReference type="EC" id="2.7.13.3" evidence="3"/>
<keyword evidence="4" id="KW-1003">Cell membrane</keyword>
<evidence type="ECO:0000256" key="12">
    <source>
        <dbReference type="ARBA" id="ARBA00023012"/>
    </source>
</evidence>
<evidence type="ECO:0000256" key="7">
    <source>
        <dbReference type="ARBA" id="ARBA00022692"/>
    </source>
</evidence>
<feature type="domain" description="HAMP" evidence="17">
    <location>
        <begin position="185"/>
        <end position="237"/>
    </location>
</feature>
<keyword evidence="14" id="KW-0175">Coiled coil</keyword>
<keyword evidence="6" id="KW-0808">Transferase</keyword>
<evidence type="ECO:0000256" key="6">
    <source>
        <dbReference type="ARBA" id="ARBA00022679"/>
    </source>
</evidence>
<gene>
    <name evidence="18" type="ORF">QNH24_21740</name>
</gene>
<dbReference type="FunFam" id="1.10.287.130:FF:000001">
    <property type="entry name" value="Two-component sensor histidine kinase"/>
    <property type="match status" value="1"/>
</dbReference>
<dbReference type="SMART" id="SM00388">
    <property type="entry name" value="HisKA"/>
    <property type="match status" value="1"/>
</dbReference>
<comment type="subcellular location">
    <subcellularLocation>
        <location evidence="2">Cell membrane</location>
        <topology evidence="2">Multi-pass membrane protein</topology>
    </subcellularLocation>
</comment>
<dbReference type="PANTHER" id="PTHR45528">
    <property type="entry name" value="SENSOR HISTIDINE KINASE CPXA"/>
    <property type="match status" value="1"/>
</dbReference>
<keyword evidence="9 18" id="KW-0418">Kinase</keyword>
<dbReference type="Gene3D" id="6.10.340.10">
    <property type="match status" value="1"/>
</dbReference>
<dbReference type="PROSITE" id="PS50885">
    <property type="entry name" value="HAMP"/>
    <property type="match status" value="1"/>
</dbReference>
<dbReference type="InterPro" id="IPR003660">
    <property type="entry name" value="HAMP_dom"/>
</dbReference>
<keyword evidence="11 15" id="KW-1133">Transmembrane helix</keyword>
<keyword evidence="10" id="KW-0067">ATP-binding</keyword>
<feature type="domain" description="Histidine kinase" evidence="16">
    <location>
        <begin position="245"/>
        <end position="461"/>
    </location>
</feature>
<dbReference type="SMART" id="SM00387">
    <property type="entry name" value="HATPase_c"/>
    <property type="match status" value="1"/>
</dbReference>
<dbReference type="CDD" id="cd06225">
    <property type="entry name" value="HAMP"/>
    <property type="match status" value="1"/>
</dbReference>
<dbReference type="Gene3D" id="3.30.565.10">
    <property type="entry name" value="Histidine kinase-like ATPase, C-terminal domain"/>
    <property type="match status" value="1"/>
</dbReference>
<evidence type="ECO:0000256" key="14">
    <source>
        <dbReference type="SAM" id="Coils"/>
    </source>
</evidence>
<dbReference type="SMART" id="SM00304">
    <property type="entry name" value="HAMP"/>
    <property type="match status" value="1"/>
</dbReference>
<dbReference type="SUPFAM" id="SSF55874">
    <property type="entry name" value="ATPase domain of HSP90 chaperone/DNA topoisomerase II/histidine kinase"/>
    <property type="match status" value="1"/>
</dbReference>
<feature type="coiled-coil region" evidence="14">
    <location>
        <begin position="274"/>
        <end position="308"/>
    </location>
</feature>
<proteinExistence type="predicted"/>
<evidence type="ECO:0000259" key="16">
    <source>
        <dbReference type="PROSITE" id="PS50109"/>
    </source>
</evidence>
<evidence type="ECO:0000313" key="18">
    <source>
        <dbReference type="EMBL" id="WHY50885.1"/>
    </source>
</evidence>
<reference evidence="18" key="1">
    <citation type="submission" date="2023-05" db="EMBL/GenBank/DDBJ databases">
        <title>Comparative genomics of Bacillaceae isolates and their secondary metabolite potential.</title>
        <authorList>
            <person name="Song L."/>
            <person name="Nielsen L.J."/>
            <person name="Mohite O."/>
            <person name="Xu X."/>
            <person name="Weber T."/>
            <person name="Kovacs A.T."/>
        </authorList>
    </citation>
    <scope>NUCLEOTIDE SEQUENCE</scope>
    <source>
        <strain evidence="18">LY1</strain>
    </source>
</reference>
<dbReference type="RefSeq" id="WP_283869505.1">
    <property type="nucleotide sequence ID" value="NZ_CP126101.1"/>
</dbReference>
<evidence type="ECO:0000256" key="4">
    <source>
        <dbReference type="ARBA" id="ARBA00022475"/>
    </source>
</evidence>
<dbReference type="EMBL" id="CP126101">
    <property type="protein sequence ID" value="WHY50885.1"/>
    <property type="molecule type" value="Genomic_DNA"/>
</dbReference>
<feature type="transmembrane region" description="Helical" evidence="15">
    <location>
        <begin position="7"/>
        <end position="26"/>
    </location>
</feature>
<evidence type="ECO:0000256" key="10">
    <source>
        <dbReference type="ARBA" id="ARBA00022840"/>
    </source>
</evidence>
<accession>A0AAX3WSR3</accession>
<keyword evidence="7 15" id="KW-0812">Transmembrane</keyword>
<dbReference type="InterPro" id="IPR003661">
    <property type="entry name" value="HisK_dim/P_dom"/>
</dbReference>
<dbReference type="InterPro" id="IPR004358">
    <property type="entry name" value="Sig_transdc_His_kin-like_C"/>
</dbReference>
<evidence type="ECO:0000256" key="3">
    <source>
        <dbReference type="ARBA" id="ARBA00012438"/>
    </source>
</evidence>
<evidence type="ECO:0000259" key="17">
    <source>
        <dbReference type="PROSITE" id="PS50885"/>
    </source>
</evidence>
<name>A0AAX3WSR3_9BACI</name>
<protein>
    <recommendedName>
        <fullName evidence="3">histidine kinase</fullName>
        <ecNumber evidence="3">2.7.13.3</ecNumber>
    </recommendedName>
</protein>
<dbReference type="InterPro" id="IPR003594">
    <property type="entry name" value="HATPase_dom"/>
</dbReference>
<dbReference type="GO" id="GO:0005886">
    <property type="term" value="C:plasma membrane"/>
    <property type="evidence" value="ECO:0007669"/>
    <property type="project" value="UniProtKB-SubCell"/>
</dbReference>
<keyword evidence="5" id="KW-0597">Phosphoprotein</keyword>
<feature type="transmembrane region" description="Helical" evidence="15">
    <location>
        <begin position="162"/>
        <end position="181"/>
    </location>
</feature>
<dbReference type="InterPro" id="IPR005467">
    <property type="entry name" value="His_kinase_dom"/>
</dbReference>
<dbReference type="SUPFAM" id="SSF47384">
    <property type="entry name" value="Homodimeric domain of signal transducing histidine kinase"/>
    <property type="match status" value="1"/>
</dbReference>
<dbReference type="Gene3D" id="1.10.287.130">
    <property type="match status" value="1"/>
</dbReference>
<evidence type="ECO:0000256" key="13">
    <source>
        <dbReference type="ARBA" id="ARBA00023136"/>
    </source>
</evidence>
<keyword evidence="13 15" id="KW-0472">Membrane</keyword>
<evidence type="ECO:0000256" key="11">
    <source>
        <dbReference type="ARBA" id="ARBA00022989"/>
    </source>
</evidence>
<dbReference type="InterPro" id="IPR036890">
    <property type="entry name" value="HATPase_C_sf"/>
</dbReference>
<evidence type="ECO:0000256" key="1">
    <source>
        <dbReference type="ARBA" id="ARBA00000085"/>
    </source>
</evidence>
<evidence type="ECO:0000256" key="15">
    <source>
        <dbReference type="SAM" id="Phobius"/>
    </source>
</evidence>
<dbReference type="InterPro" id="IPR050398">
    <property type="entry name" value="HssS/ArlS-like"/>
</dbReference>
<dbReference type="CDD" id="cd00075">
    <property type="entry name" value="HATPase"/>
    <property type="match status" value="1"/>
</dbReference>
<dbReference type="Proteomes" id="UP001178322">
    <property type="component" value="Chromosome"/>
</dbReference>
<evidence type="ECO:0000313" key="19">
    <source>
        <dbReference type="Proteomes" id="UP001178322"/>
    </source>
</evidence>
<dbReference type="PRINTS" id="PR00344">
    <property type="entry name" value="BCTRLSENSOR"/>
</dbReference>
<evidence type="ECO:0000256" key="9">
    <source>
        <dbReference type="ARBA" id="ARBA00022777"/>
    </source>
</evidence>
<keyword evidence="8" id="KW-0547">Nucleotide-binding</keyword>
<keyword evidence="12" id="KW-0902">Two-component regulatory system</keyword>
<dbReference type="GO" id="GO:0000155">
    <property type="term" value="F:phosphorelay sensor kinase activity"/>
    <property type="evidence" value="ECO:0007669"/>
    <property type="project" value="InterPro"/>
</dbReference>
<dbReference type="Pfam" id="PF00512">
    <property type="entry name" value="HisKA"/>
    <property type="match status" value="1"/>
</dbReference>
<dbReference type="PANTHER" id="PTHR45528:SF1">
    <property type="entry name" value="SENSOR HISTIDINE KINASE CPXA"/>
    <property type="match status" value="1"/>
</dbReference>
<sequence>MKKISTRIWILIFTFLIITVVFMYVLTDFLYERLYVEDTEDMMIEVGTKLQTMFPGGKVTDEFIADIEHYSNYSNLNIFAVRNPRELSACVPFDIDYETLIGPEDRQQLLAGHYVQKIGYEPRFDRQLISVVLPLVDQNRLEGIIYIYFPLAKISELANEQVVFLVGSALLFLLVISFLIYQGIRHIMRPLSELQRAVEEMSDGNYGTRVPVNSRDEIGRLSSTFNKMAASIQQEDEAQKTFLATVSHELRTPISYVKGYGEALHNGFIQEEQKEETIQLIVREANRMERLTNELLQLARMENEQKEITLYPIPLAETLREVQKILTHQAEKKRIALHLDADDALIIKADEIKLKQVFINIIENAINYSNEQSKIEIVAVENHNNAQIIIKDYGIGIPQEDLPHVTERFYRVNKARSRADGGSGLGLSIVEQLLKQLYGKIEIESKVEKGTTVKITLPLMEEE</sequence>
<dbReference type="GO" id="GO:0005524">
    <property type="term" value="F:ATP binding"/>
    <property type="evidence" value="ECO:0007669"/>
    <property type="project" value="UniProtKB-KW"/>
</dbReference>
<dbReference type="CDD" id="cd00082">
    <property type="entry name" value="HisKA"/>
    <property type="match status" value="1"/>
</dbReference>
<dbReference type="Pfam" id="PF02518">
    <property type="entry name" value="HATPase_c"/>
    <property type="match status" value="1"/>
</dbReference>
<dbReference type="Pfam" id="PF00672">
    <property type="entry name" value="HAMP"/>
    <property type="match status" value="1"/>
</dbReference>
<dbReference type="SUPFAM" id="SSF158472">
    <property type="entry name" value="HAMP domain-like"/>
    <property type="match status" value="1"/>
</dbReference>
<dbReference type="InterPro" id="IPR036097">
    <property type="entry name" value="HisK_dim/P_sf"/>
</dbReference>
<dbReference type="AlphaFoldDB" id="A0AAX3WSR3"/>